<sequence>MKKYLPLGSIVLLKNGTKRVMIYGRKQLQMGTDKEWDYIACLYPEGNISEEYMYLFNHDQIDKVFFVGYQDEDEKNFLEKYLLVSKDNNTPDPVSEFL</sequence>
<gene>
    <name evidence="1" type="ORF">SAMN05444401_2957</name>
</gene>
<dbReference type="OrthoDB" id="5124454at2"/>
<proteinExistence type="predicted"/>
<dbReference type="RefSeq" id="WP_073008254.1">
    <property type="nucleotide sequence ID" value="NZ_FQZO01000005.1"/>
</dbReference>
<dbReference type="EMBL" id="FQZO01000005">
    <property type="protein sequence ID" value="SHJ41974.1"/>
    <property type="molecule type" value="Genomic_DNA"/>
</dbReference>
<evidence type="ECO:0000313" key="2">
    <source>
        <dbReference type="Proteomes" id="UP000184080"/>
    </source>
</evidence>
<accession>A0A1M6J5H5</accession>
<evidence type="ECO:0008006" key="3">
    <source>
        <dbReference type="Google" id="ProtNLM"/>
    </source>
</evidence>
<dbReference type="AlphaFoldDB" id="A0A1M6J5H5"/>
<dbReference type="STRING" id="1121298.SAMN05444401_2957"/>
<reference evidence="1 2" key="1">
    <citation type="submission" date="2016-11" db="EMBL/GenBank/DDBJ databases">
        <authorList>
            <person name="Jaros S."/>
            <person name="Januszkiewicz K."/>
            <person name="Wedrychowicz H."/>
        </authorList>
    </citation>
    <scope>NUCLEOTIDE SEQUENCE [LARGE SCALE GENOMIC DNA]</scope>
    <source>
        <strain evidence="1 2">DSM 21864</strain>
    </source>
</reference>
<organism evidence="1 2">
    <name type="scientific">Clostridium amylolyticum</name>
    <dbReference type="NCBI Taxonomy" id="1121298"/>
    <lineage>
        <taxon>Bacteria</taxon>
        <taxon>Bacillati</taxon>
        <taxon>Bacillota</taxon>
        <taxon>Clostridia</taxon>
        <taxon>Eubacteriales</taxon>
        <taxon>Clostridiaceae</taxon>
        <taxon>Clostridium</taxon>
    </lineage>
</organism>
<dbReference type="InterPro" id="IPR025233">
    <property type="entry name" value="DUF4176"/>
</dbReference>
<dbReference type="Pfam" id="PF13780">
    <property type="entry name" value="DUF4176"/>
    <property type="match status" value="1"/>
</dbReference>
<keyword evidence="2" id="KW-1185">Reference proteome</keyword>
<name>A0A1M6J5H5_9CLOT</name>
<dbReference type="Proteomes" id="UP000184080">
    <property type="component" value="Unassembled WGS sequence"/>
</dbReference>
<protein>
    <recommendedName>
        <fullName evidence="3">DUF4176 domain-containing protein</fullName>
    </recommendedName>
</protein>
<evidence type="ECO:0000313" key="1">
    <source>
        <dbReference type="EMBL" id="SHJ41974.1"/>
    </source>
</evidence>